<protein>
    <submittedName>
        <fullName evidence="2">Uncharacterized protein</fullName>
    </submittedName>
</protein>
<dbReference type="AlphaFoldDB" id="G2XZM1"/>
<name>G2XZM1_BOTF4</name>
<dbReference type="HOGENOM" id="CLU_1916762_0_0_1"/>
<dbReference type="InParanoid" id="G2XZM1"/>
<gene>
    <name evidence="2" type="ORF">BofuT4_P049260.1</name>
</gene>
<sequence>MFPGGTALIIKNSRDGPRGLGKDSLGATGERNQGSAIFGKSVMQEDRNGVDVLFPATYRGQHPLHMLEDGDRMHFCLSMVSLQRTKEERYTRAYMRAYVTMDGEMTRKKHYLGRGEGKMRCERCAFGLKALM</sequence>
<dbReference type="EMBL" id="FQ790278">
    <property type="protein sequence ID" value="CCD45908.1"/>
    <property type="molecule type" value="Genomic_DNA"/>
</dbReference>
<dbReference type="Proteomes" id="UP000008177">
    <property type="component" value="Unplaced contigs"/>
</dbReference>
<evidence type="ECO:0000313" key="2">
    <source>
        <dbReference type="EMBL" id="CCD45908.1"/>
    </source>
</evidence>
<organism evidence="2 3">
    <name type="scientific">Botryotinia fuckeliana (strain T4)</name>
    <name type="common">Noble rot fungus</name>
    <name type="synonym">Botrytis cinerea</name>
    <dbReference type="NCBI Taxonomy" id="999810"/>
    <lineage>
        <taxon>Eukaryota</taxon>
        <taxon>Fungi</taxon>
        <taxon>Dikarya</taxon>
        <taxon>Ascomycota</taxon>
        <taxon>Pezizomycotina</taxon>
        <taxon>Leotiomycetes</taxon>
        <taxon>Helotiales</taxon>
        <taxon>Sclerotiniaceae</taxon>
        <taxon>Botrytis</taxon>
    </lineage>
</organism>
<proteinExistence type="predicted"/>
<reference evidence="3" key="1">
    <citation type="journal article" date="2011" name="PLoS Genet.">
        <title>Genomic analysis of the necrotrophic fungal pathogens Sclerotinia sclerotiorum and Botrytis cinerea.</title>
        <authorList>
            <person name="Amselem J."/>
            <person name="Cuomo C.A."/>
            <person name="van Kan J.A."/>
            <person name="Viaud M."/>
            <person name="Benito E.P."/>
            <person name="Couloux A."/>
            <person name="Coutinho P.M."/>
            <person name="de Vries R.P."/>
            <person name="Dyer P.S."/>
            <person name="Fillinger S."/>
            <person name="Fournier E."/>
            <person name="Gout L."/>
            <person name="Hahn M."/>
            <person name="Kohn L."/>
            <person name="Lapalu N."/>
            <person name="Plummer K.M."/>
            <person name="Pradier J.M."/>
            <person name="Quevillon E."/>
            <person name="Sharon A."/>
            <person name="Simon A."/>
            <person name="ten Have A."/>
            <person name="Tudzynski B."/>
            <person name="Tudzynski P."/>
            <person name="Wincker P."/>
            <person name="Andrew M."/>
            <person name="Anthouard V."/>
            <person name="Beever R.E."/>
            <person name="Beffa R."/>
            <person name="Benoit I."/>
            <person name="Bouzid O."/>
            <person name="Brault B."/>
            <person name="Chen Z."/>
            <person name="Choquer M."/>
            <person name="Collemare J."/>
            <person name="Cotton P."/>
            <person name="Danchin E.G."/>
            <person name="Da Silva C."/>
            <person name="Gautier A."/>
            <person name="Giraud C."/>
            <person name="Giraud T."/>
            <person name="Gonzalez C."/>
            <person name="Grossetete S."/>
            <person name="Guldener U."/>
            <person name="Henrissat B."/>
            <person name="Howlett B.J."/>
            <person name="Kodira C."/>
            <person name="Kretschmer M."/>
            <person name="Lappartient A."/>
            <person name="Leroch M."/>
            <person name="Levis C."/>
            <person name="Mauceli E."/>
            <person name="Neuveglise C."/>
            <person name="Oeser B."/>
            <person name="Pearson M."/>
            <person name="Poulain J."/>
            <person name="Poussereau N."/>
            <person name="Quesneville H."/>
            <person name="Rascle C."/>
            <person name="Schumacher J."/>
            <person name="Segurens B."/>
            <person name="Sexton A."/>
            <person name="Silva E."/>
            <person name="Sirven C."/>
            <person name="Soanes D.M."/>
            <person name="Talbot N.J."/>
            <person name="Templeton M."/>
            <person name="Yandava C."/>
            <person name="Yarden O."/>
            <person name="Zeng Q."/>
            <person name="Rollins J.A."/>
            <person name="Lebrun M.H."/>
            <person name="Dickman M."/>
        </authorList>
    </citation>
    <scope>NUCLEOTIDE SEQUENCE [LARGE SCALE GENOMIC DNA]</scope>
    <source>
        <strain evidence="3">T4</strain>
    </source>
</reference>
<evidence type="ECO:0000313" key="3">
    <source>
        <dbReference type="Proteomes" id="UP000008177"/>
    </source>
</evidence>
<accession>G2XZM1</accession>
<feature type="compositionally biased region" description="Basic and acidic residues" evidence="1">
    <location>
        <begin position="12"/>
        <end position="21"/>
    </location>
</feature>
<feature type="region of interest" description="Disordered" evidence="1">
    <location>
        <begin position="11"/>
        <end position="32"/>
    </location>
</feature>
<evidence type="ECO:0000256" key="1">
    <source>
        <dbReference type="SAM" id="MobiDB-lite"/>
    </source>
</evidence>